<reference evidence="3" key="1">
    <citation type="submission" date="2016-06" db="UniProtKB">
        <authorList>
            <consortium name="WormBaseParasite"/>
        </authorList>
    </citation>
    <scope>IDENTIFICATION</scope>
</reference>
<gene>
    <name evidence="1" type="ORF">SSLN_LOCUS4562</name>
</gene>
<evidence type="ECO:0000313" key="2">
    <source>
        <dbReference type="Proteomes" id="UP000275846"/>
    </source>
</evidence>
<name>A0A183SK14_SCHSO</name>
<dbReference type="AlphaFoldDB" id="A0A183SK14"/>
<dbReference type="WBParaSite" id="SSLN_0000471701-mRNA-1">
    <property type="protein sequence ID" value="SSLN_0000471701-mRNA-1"/>
    <property type="gene ID" value="SSLN_0000471701"/>
</dbReference>
<evidence type="ECO:0000313" key="3">
    <source>
        <dbReference type="WBParaSite" id="SSLN_0000471701-mRNA-1"/>
    </source>
</evidence>
<reference evidence="1 2" key="2">
    <citation type="submission" date="2018-11" db="EMBL/GenBank/DDBJ databases">
        <authorList>
            <consortium name="Pathogen Informatics"/>
        </authorList>
    </citation>
    <scope>NUCLEOTIDE SEQUENCE [LARGE SCALE GENOMIC DNA]</scope>
    <source>
        <strain evidence="1 2">NST_G2</strain>
    </source>
</reference>
<sequence>MDYKPCEVERDTLRELKAVRDILMPTEKWRFIVVLGRTDYIQEAKHLLDDRQFYVPCETNPGETWTREINATLLALENSVSVTPTGLRMARAQYTDLSRLHSLYRMHKEDALFRPIVSLKGTPTYGLASWLFQDLKFLTANLNTTVCSSAQFLEKRNGISLL</sequence>
<keyword evidence="2" id="KW-1185">Reference proteome</keyword>
<dbReference type="Proteomes" id="UP000275846">
    <property type="component" value="Unassembled WGS sequence"/>
</dbReference>
<protein>
    <submittedName>
        <fullName evidence="3">ERCC4 domain-containing protein</fullName>
    </submittedName>
</protein>
<organism evidence="3">
    <name type="scientific">Schistocephalus solidus</name>
    <name type="common">Tapeworm</name>
    <dbReference type="NCBI Taxonomy" id="70667"/>
    <lineage>
        <taxon>Eukaryota</taxon>
        <taxon>Metazoa</taxon>
        <taxon>Spiralia</taxon>
        <taxon>Lophotrochozoa</taxon>
        <taxon>Platyhelminthes</taxon>
        <taxon>Cestoda</taxon>
        <taxon>Eucestoda</taxon>
        <taxon>Diphyllobothriidea</taxon>
        <taxon>Diphyllobothriidae</taxon>
        <taxon>Schistocephalus</taxon>
    </lineage>
</organism>
<dbReference type="OrthoDB" id="6270785at2759"/>
<accession>A0A183SK14</accession>
<evidence type="ECO:0000313" key="1">
    <source>
        <dbReference type="EMBL" id="VDL90947.1"/>
    </source>
</evidence>
<dbReference type="EMBL" id="UYSU01032910">
    <property type="protein sequence ID" value="VDL90947.1"/>
    <property type="molecule type" value="Genomic_DNA"/>
</dbReference>
<proteinExistence type="predicted"/>